<sequence length="80" mass="9034">MRKLAILLLKGYKATFSRWKGKRCIYTPSCSVYAMEAYAEYGFFAATLLTAKRLLRCAPWGKGGFDPLPANLRGSMKMFV</sequence>
<evidence type="ECO:0000313" key="3">
    <source>
        <dbReference type="Proteomes" id="UP000886852"/>
    </source>
</evidence>
<reference evidence="2" key="2">
    <citation type="journal article" date="2021" name="PeerJ">
        <title>Extensive microbial diversity within the chicken gut microbiome revealed by metagenomics and culture.</title>
        <authorList>
            <person name="Gilroy R."/>
            <person name="Ravi A."/>
            <person name="Getino M."/>
            <person name="Pursley I."/>
            <person name="Horton D.L."/>
            <person name="Alikhan N.F."/>
            <person name="Baker D."/>
            <person name="Gharbi K."/>
            <person name="Hall N."/>
            <person name="Watson M."/>
            <person name="Adriaenssens E.M."/>
            <person name="Foster-Nyarko E."/>
            <person name="Jarju S."/>
            <person name="Secka A."/>
            <person name="Antonio M."/>
            <person name="Oren A."/>
            <person name="Chaudhuri R.R."/>
            <person name="La Ragione R."/>
            <person name="Hildebrand F."/>
            <person name="Pallen M.J."/>
        </authorList>
    </citation>
    <scope>NUCLEOTIDE SEQUENCE</scope>
    <source>
        <strain evidence="2">ChiHjej12B11-7776</strain>
    </source>
</reference>
<reference evidence="2" key="1">
    <citation type="submission" date="2020-10" db="EMBL/GenBank/DDBJ databases">
        <authorList>
            <person name="Gilroy R."/>
        </authorList>
    </citation>
    <scope>NUCLEOTIDE SEQUENCE</scope>
    <source>
        <strain evidence="2">ChiHjej12B11-7776</strain>
    </source>
</reference>
<dbReference type="NCBIfam" id="TIGR00278">
    <property type="entry name" value="membrane protein insertion efficiency factor YidD"/>
    <property type="match status" value="1"/>
</dbReference>
<dbReference type="PANTHER" id="PTHR33383:SF1">
    <property type="entry name" value="MEMBRANE PROTEIN INSERTION EFFICIENCY FACTOR-RELATED"/>
    <property type="match status" value="1"/>
</dbReference>
<protein>
    <recommendedName>
        <fullName evidence="1">Putative membrane protein insertion efficiency factor</fullName>
    </recommendedName>
</protein>
<accession>A0A9D1MWS1</accession>
<keyword evidence="1" id="KW-0472">Membrane</keyword>
<comment type="function">
    <text evidence="1">Could be involved in insertion of integral membrane proteins into the membrane.</text>
</comment>
<comment type="subcellular location">
    <subcellularLocation>
        <location evidence="1">Cell membrane</location>
        <topology evidence="1">Peripheral membrane protein</topology>
        <orientation evidence="1">Cytoplasmic side</orientation>
    </subcellularLocation>
</comment>
<comment type="similarity">
    <text evidence="1">Belongs to the UPF0161 family.</text>
</comment>
<organism evidence="2 3">
    <name type="scientific">Candidatus Fimimonas merdipullorum</name>
    <dbReference type="NCBI Taxonomy" id="2840822"/>
    <lineage>
        <taxon>Bacteria</taxon>
        <taxon>Pseudomonadati</taxon>
        <taxon>Myxococcota</taxon>
        <taxon>Myxococcia</taxon>
        <taxon>Myxococcales</taxon>
        <taxon>Cystobacterineae</taxon>
        <taxon>Myxococcaceae</taxon>
        <taxon>Myxococcaceae incertae sedis</taxon>
        <taxon>Candidatus Fimimonas</taxon>
    </lineage>
</organism>
<dbReference type="Proteomes" id="UP000886852">
    <property type="component" value="Unassembled WGS sequence"/>
</dbReference>
<dbReference type="HAMAP" id="MF_00386">
    <property type="entry name" value="UPF0161_YidD"/>
    <property type="match status" value="1"/>
</dbReference>
<keyword evidence="1" id="KW-1003">Cell membrane</keyword>
<dbReference type="EMBL" id="DVOC01000016">
    <property type="protein sequence ID" value="HIU90545.1"/>
    <property type="molecule type" value="Genomic_DNA"/>
</dbReference>
<dbReference type="Pfam" id="PF01809">
    <property type="entry name" value="YidD"/>
    <property type="match status" value="1"/>
</dbReference>
<evidence type="ECO:0000256" key="1">
    <source>
        <dbReference type="HAMAP-Rule" id="MF_00386"/>
    </source>
</evidence>
<dbReference type="InterPro" id="IPR002696">
    <property type="entry name" value="Membr_insert_effic_factor_YidD"/>
</dbReference>
<dbReference type="PANTHER" id="PTHR33383">
    <property type="entry name" value="MEMBRANE PROTEIN INSERTION EFFICIENCY FACTOR-RELATED"/>
    <property type="match status" value="1"/>
</dbReference>
<comment type="caution">
    <text evidence="2">The sequence shown here is derived from an EMBL/GenBank/DDBJ whole genome shotgun (WGS) entry which is preliminary data.</text>
</comment>
<dbReference type="AlphaFoldDB" id="A0A9D1MWS1"/>
<proteinExistence type="inferred from homology"/>
<gene>
    <name evidence="2" type="primary">yidD</name>
    <name evidence="2" type="ORF">IAC72_00825</name>
</gene>
<dbReference type="SMART" id="SM01234">
    <property type="entry name" value="Haemolytic"/>
    <property type="match status" value="1"/>
</dbReference>
<evidence type="ECO:0000313" key="2">
    <source>
        <dbReference type="EMBL" id="HIU90545.1"/>
    </source>
</evidence>
<name>A0A9D1MWS1_9BACT</name>
<dbReference type="GO" id="GO:0005886">
    <property type="term" value="C:plasma membrane"/>
    <property type="evidence" value="ECO:0007669"/>
    <property type="project" value="UniProtKB-SubCell"/>
</dbReference>